<dbReference type="Pfam" id="PF24568">
    <property type="entry name" value="CC_PcsB"/>
    <property type="match status" value="1"/>
</dbReference>
<feature type="domain" description="M23ase beta-sheet core" evidence="4">
    <location>
        <begin position="307"/>
        <end position="398"/>
    </location>
</feature>
<feature type="domain" description="Peptidoglycan hydrolase PcsB coiled-coil" evidence="5">
    <location>
        <begin position="110"/>
        <end position="183"/>
    </location>
</feature>
<evidence type="ECO:0000256" key="3">
    <source>
        <dbReference type="SAM" id="MobiDB-lite"/>
    </source>
</evidence>
<keyword evidence="6" id="KW-0378">Hydrolase</keyword>
<comment type="caution">
    <text evidence="6">The sequence shown here is derived from an EMBL/GenBank/DDBJ whole genome shotgun (WGS) entry which is preliminary data.</text>
</comment>
<sequence>MKSTIISVSVLTLLGFGVTLSEVPTKVLAEANLEDLKEQKNEIDSKQSSIESEIGDTEKEVNKIKNEQAKLDAEIKQLDLSITEAEEQMLSKQNEIRETENQISKLKEEIKIVEERMAKRNELLKNRARSFQENGSMISYIDVLTGANDFSEFIDRVELVTTLLEADRAILREHKADKELLEESKKNLEKEAESLQIKLKEIEVLKQNLNTQKDEKDKLMASLELEEKQLENYKMDLEEEGQLLSSQESAIKRAIELEQERQANKAKEAQNSGSGASVSAPPVSSGYFTRPTSGVVSSSFGSRWGANHFGTDIAQTGTVPVVAAADGVVINSYYSSSYGNVVFISHSIEGVTYTTVYAHMSSRLVGSGEVVSKGQMIGYQGNTGQSFGQHLHFELHRGAWNSGKTNAISPIGIVPL</sequence>
<evidence type="ECO:0000313" key="7">
    <source>
        <dbReference type="Proteomes" id="UP001589738"/>
    </source>
</evidence>
<dbReference type="EMBL" id="JBHLUU010000121">
    <property type="protein sequence ID" value="MFC0477452.1"/>
    <property type="molecule type" value="Genomic_DNA"/>
</dbReference>
<evidence type="ECO:0000256" key="1">
    <source>
        <dbReference type="ARBA" id="ARBA00022729"/>
    </source>
</evidence>
<protein>
    <submittedName>
        <fullName evidence="6">Murein hydrolase activator EnvC family protein</fullName>
    </submittedName>
</protein>
<feature type="coiled-coil region" evidence="2">
    <location>
        <begin position="26"/>
        <end position="134"/>
    </location>
</feature>
<evidence type="ECO:0000256" key="2">
    <source>
        <dbReference type="SAM" id="Coils"/>
    </source>
</evidence>
<reference evidence="6 7" key="1">
    <citation type="submission" date="2024-09" db="EMBL/GenBank/DDBJ databases">
        <authorList>
            <person name="Sun Q."/>
            <person name="Mori K."/>
        </authorList>
    </citation>
    <scope>NUCLEOTIDE SEQUENCE [LARGE SCALE GENOMIC DNA]</scope>
    <source>
        <strain evidence="6 7">CGMCC 1.9126</strain>
    </source>
</reference>
<keyword evidence="1" id="KW-0732">Signal</keyword>
<dbReference type="SUPFAM" id="SSF51261">
    <property type="entry name" value="Duplicated hybrid motif"/>
    <property type="match status" value="1"/>
</dbReference>
<proteinExistence type="predicted"/>
<accession>A0ABV6KWS4</accession>
<dbReference type="RefSeq" id="WP_340906764.1">
    <property type="nucleotide sequence ID" value="NZ_JBHLUU010000121.1"/>
</dbReference>
<gene>
    <name evidence="6" type="ORF">ACFFHF_19870</name>
</gene>
<dbReference type="InterPro" id="IPR011055">
    <property type="entry name" value="Dup_hybrid_motif"/>
</dbReference>
<dbReference type="Gene3D" id="6.10.250.3150">
    <property type="match status" value="1"/>
</dbReference>
<dbReference type="Pfam" id="PF01551">
    <property type="entry name" value="Peptidase_M23"/>
    <property type="match status" value="1"/>
</dbReference>
<organism evidence="6 7">
    <name type="scientific">Robertmurraya beringensis</name>
    <dbReference type="NCBI Taxonomy" id="641660"/>
    <lineage>
        <taxon>Bacteria</taxon>
        <taxon>Bacillati</taxon>
        <taxon>Bacillota</taxon>
        <taxon>Bacilli</taxon>
        <taxon>Bacillales</taxon>
        <taxon>Bacillaceae</taxon>
        <taxon>Robertmurraya</taxon>
    </lineage>
</organism>
<dbReference type="PANTHER" id="PTHR21666">
    <property type="entry name" value="PEPTIDASE-RELATED"/>
    <property type="match status" value="1"/>
</dbReference>
<keyword evidence="7" id="KW-1185">Reference proteome</keyword>
<evidence type="ECO:0000259" key="4">
    <source>
        <dbReference type="Pfam" id="PF01551"/>
    </source>
</evidence>
<dbReference type="CDD" id="cd12797">
    <property type="entry name" value="M23_peptidase"/>
    <property type="match status" value="1"/>
</dbReference>
<evidence type="ECO:0000259" key="5">
    <source>
        <dbReference type="Pfam" id="PF24568"/>
    </source>
</evidence>
<evidence type="ECO:0000313" key="6">
    <source>
        <dbReference type="EMBL" id="MFC0477452.1"/>
    </source>
</evidence>
<name>A0ABV6KWS4_9BACI</name>
<dbReference type="Gene3D" id="2.70.70.10">
    <property type="entry name" value="Glucose Permease (Domain IIA)"/>
    <property type="match status" value="1"/>
</dbReference>
<dbReference type="PANTHER" id="PTHR21666:SF270">
    <property type="entry name" value="MUREIN HYDROLASE ACTIVATOR ENVC"/>
    <property type="match status" value="1"/>
</dbReference>
<dbReference type="Proteomes" id="UP001589738">
    <property type="component" value="Unassembled WGS sequence"/>
</dbReference>
<feature type="region of interest" description="Disordered" evidence="3">
    <location>
        <begin position="261"/>
        <end position="283"/>
    </location>
</feature>
<dbReference type="InterPro" id="IPR016047">
    <property type="entry name" value="M23ase_b-sheet_dom"/>
</dbReference>
<feature type="compositionally biased region" description="Low complexity" evidence="3">
    <location>
        <begin position="272"/>
        <end position="283"/>
    </location>
</feature>
<dbReference type="InterPro" id="IPR050570">
    <property type="entry name" value="Cell_wall_metabolism_enzyme"/>
</dbReference>
<dbReference type="InterPro" id="IPR057309">
    <property type="entry name" value="PcsB_CC"/>
</dbReference>
<keyword evidence="2" id="KW-0175">Coiled coil</keyword>
<dbReference type="GO" id="GO:0016787">
    <property type="term" value="F:hydrolase activity"/>
    <property type="evidence" value="ECO:0007669"/>
    <property type="project" value="UniProtKB-KW"/>
</dbReference>